<dbReference type="AlphaFoldDB" id="A0A6A7ATA4"/>
<name>A0A6A7ATA4_9PLEO</name>
<organism evidence="1 2">
    <name type="scientific">Plenodomus tracheiphilus IPT5</name>
    <dbReference type="NCBI Taxonomy" id="1408161"/>
    <lineage>
        <taxon>Eukaryota</taxon>
        <taxon>Fungi</taxon>
        <taxon>Dikarya</taxon>
        <taxon>Ascomycota</taxon>
        <taxon>Pezizomycotina</taxon>
        <taxon>Dothideomycetes</taxon>
        <taxon>Pleosporomycetidae</taxon>
        <taxon>Pleosporales</taxon>
        <taxon>Pleosporineae</taxon>
        <taxon>Leptosphaeriaceae</taxon>
        <taxon>Plenodomus</taxon>
    </lineage>
</organism>
<reference evidence="1" key="1">
    <citation type="submission" date="2020-01" db="EMBL/GenBank/DDBJ databases">
        <authorList>
            <consortium name="DOE Joint Genome Institute"/>
            <person name="Haridas S."/>
            <person name="Albert R."/>
            <person name="Binder M."/>
            <person name="Bloem J."/>
            <person name="Labutti K."/>
            <person name="Salamov A."/>
            <person name="Andreopoulos B."/>
            <person name="Baker S.E."/>
            <person name="Barry K."/>
            <person name="Bills G."/>
            <person name="Bluhm B.H."/>
            <person name="Cannon C."/>
            <person name="Castanera R."/>
            <person name="Culley D.E."/>
            <person name="Daum C."/>
            <person name="Ezra D."/>
            <person name="Gonzalez J.B."/>
            <person name="Henrissat B."/>
            <person name="Kuo A."/>
            <person name="Liang C."/>
            <person name="Lipzen A."/>
            <person name="Lutzoni F."/>
            <person name="Magnuson J."/>
            <person name="Mondo S."/>
            <person name="Nolan M."/>
            <person name="Ohm R."/>
            <person name="Pangilinan J."/>
            <person name="Park H.-J."/>
            <person name="Ramirez L."/>
            <person name="Alfaro M."/>
            <person name="Sun H."/>
            <person name="Tritt A."/>
            <person name="Yoshinaga Y."/>
            <person name="Zwiers L.-H."/>
            <person name="Turgeon B.G."/>
            <person name="Goodwin S.B."/>
            <person name="Spatafora J.W."/>
            <person name="Crous P.W."/>
            <person name="Grigoriev I.V."/>
        </authorList>
    </citation>
    <scope>NUCLEOTIDE SEQUENCE</scope>
    <source>
        <strain evidence="1">IPT5</strain>
    </source>
</reference>
<accession>A0A6A7ATA4</accession>
<dbReference type="EMBL" id="MU006336">
    <property type="protein sequence ID" value="KAF2846273.1"/>
    <property type="molecule type" value="Genomic_DNA"/>
</dbReference>
<evidence type="ECO:0000313" key="1">
    <source>
        <dbReference type="EMBL" id="KAF2846273.1"/>
    </source>
</evidence>
<keyword evidence="2" id="KW-1185">Reference proteome</keyword>
<evidence type="ECO:0000313" key="2">
    <source>
        <dbReference type="Proteomes" id="UP000799423"/>
    </source>
</evidence>
<sequence length="156" mass="17018">MTLLGGQLVGVAGRGVRQCLCSAAARRKGPPGQVERWRSWSRADRFGQERCRGRVDKYEYSSWSGRDGRAVGCRRALSGGVRTQLLCCCCCCCLNPYVVVGCVGDSERTRSVWLATKRGLVQVMWTADCELRTAPLSLCAISPLIARGTGWLGSVK</sequence>
<gene>
    <name evidence="1" type="ORF">T440DRAFT_231085</name>
</gene>
<proteinExistence type="predicted"/>
<protein>
    <submittedName>
        <fullName evidence="1">Uncharacterized protein</fullName>
    </submittedName>
</protein>
<dbReference type="Proteomes" id="UP000799423">
    <property type="component" value="Unassembled WGS sequence"/>
</dbReference>